<dbReference type="EMBL" id="MKKU01000878">
    <property type="protein sequence ID" value="RNF00539.1"/>
    <property type="molecule type" value="Genomic_DNA"/>
</dbReference>
<keyword evidence="3" id="KW-1185">Reference proteome</keyword>
<evidence type="ECO:0000313" key="2">
    <source>
        <dbReference type="EMBL" id="RNF00539.1"/>
    </source>
</evidence>
<gene>
    <name evidence="2" type="ORF">Tco025E_08774</name>
</gene>
<comment type="caution">
    <text evidence="2">The sequence shown here is derived from an EMBL/GenBank/DDBJ whole genome shotgun (WGS) entry which is preliminary data.</text>
</comment>
<feature type="compositionally biased region" description="Gly residues" evidence="1">
    <location>
        <begin position="1"/>
        <end position="12"/>
    </location>
</feature>
<name>A0A422N4Z4_9TRYP</name>
<evidence type="ECO:0000313" key="3">
    <source>
        <dbReference type="Proteomes" id="UP000284403"/>
    </source>
</evidence>
<feature type="compositionally biased region" description="Pro residues" evidence="1">
    <location>
        <begin position="158"/>
        <end position="168"/>
    </location>
</feature>
<feature type="region of interest" description="Disordered" evidence="1">
    <location>
        <begin position="148"/>
        <end position="181"/>
    </location>
</feature>
<feature type="region of interest" description="Disordered" evidence="1">
    <location>
        <begin position="92"/>
        <end position="115"/>
    </location>
</feature>
<accession>A0A422N4Z4</accession>
<dbReference type="Proteomes" id="UP000284403">
    <property type="component" value="Unassembled WGS sequence"/>
</dbReference>
<reference evidence="2 3" key="1">
    <citation type="journal article" date="2018" name="BMC Genomics">
        <title>Genomic comparison of Trypanosoma conorhini and Trypanosoma rangeli to Trypanosoma cruzi strains of high and low virulence.</title>
        <authorList>
            <person name="Bradwell K.R."/>
            <person name="Koparde V.N."/>
            <person name="Matveyev A.V."/>
            <person name="Serrano M.G."/>
            <person name="Alves J.M."/>
            <person name="Parikh H."/>
            <person name="Huang B."/>
            <person name="Lee V."/>
            <person name="Espinosa-Alvarez O."/>
            <person name="Ortiz P.A."/>
            <person name="Costa-Martins A.G."/>
            <person name="Teixeira M.M."/>
            <person name="Buck G.A."/>
        </authorList>
    </citation>
    <scope>NUCLEOTIDE SEQUENCE [LARGE SCALE GENOMIC DNA]</scope>
    <source>
        <strain evidence="2 3">025E</strain>
    </source>
</reference>
<dbReference type="RefSeq" id="XP_029224268.1">
    <property type="nucleotide sequence ID" value="XM_029375617.1"/>
</dbReference>
<organism evidence="2 3">
    <name type="scientific">Trypanosoma conorhini</name>
    <dbReference type="NCBI Taxonomy" id="83891"/>
    <lineage>
        <taxon>Eukaryota</taxon>
        <taxon>Discoba</taxon>
        <taxon>Euglenozoa</taxon>
        <taxon>Kinetoplastea</taxon>
        <taxon>Metakinetoplastina</taxon>
        <taxon>Trypanosomatida</taxon>
        <taxon>Trypanosomatidae</taxon>
        <taxon>Trypanosoma</taxon>
    </lineage>
</organism>
<evidence type="ECO:0000256" key="1">
    <source>
        <dbReference type="SAM" id="MobiDB-lite"/>
    </source>
</evidence>
<dbReference type="GeneID" id="40322385"/>
<proteinExistence type="predicted"/>
<dbReference type="AlphaFoldDB" id="A0A422N4Z4"/>
<feature type="region of interest" description="Disordered" evidence="1">
    <location>
        <begin position="1"/>
        <end position="64"/>
    </location>
</feature>
<protein>
    <submittedName>
        <fullName evidence="2">Uncharacterized protein</fullName>
    </submittedName>
</protein>
<sequence length="386" mass="40490">MPFGFGHSGVSGGEKCDAAAGKASQPAQPADPRITTAPPGQSGRSQPHACIPPTTRGAKGPHWPTCERGFCADAGDRRALFGPVLRALGRRRRRARGPAWRPPPSHGRRDGRRRQVARCAEQAATAAKKPRCRWLGFAVFDACGRRGGSGPVAASGPPAAPRNSPPPTSATTRAGDSTAPAKASPMQCCPAPCQCQFGPASRHRFVSECGGPARTGNAPTPQGGRTVSVKTAALVRSPRKHGGGENRLPLRTQAKHRPKEEAKFEAAAEVPGKLDSRIRRRLKGDKPETASTIEAGCPRVVDLEPQGGGGAGRCLRRTPAQISGTPFPFSVAEGPRWQGRMVWRGRGASQASARGSLAVCGFMQAVGPRPSGRRLSRNDGPLRGIA</sequence>